<keyword evidence="3" id="KW-0804">Transcription</keyword>
<dbReference type="PANTHER" id="PTHR46796">
    <property type="entry name" value="HTH-TYPE TRANSCRIPTIONAL ACTIVATOR RHAS-RELATED"/>
    <property type="match status" value="1"/>
</dbReference>
<gene>
    <name evidence="5" type="ORF">N5A92_01600</name>
</gene>
<keyword evidence="6" id="KW-1185">Reference proteome</keyword>
<evidence type="ECO:0000256" key="1">
    <source>
        <dbReference type="ARBA" id="ARBA00023015"/>
    </source>
</evidence>
<dbReference type="PANTHER" id="PTHR46796:SF6">
    <property type="entry name" value="ARAC SUBFAMILY"/>
    <property type="match status" value="1"/>
</dbReference>
<name>A0ABT2LK07_9HYPH</name>
<evidence type="ECO:0000259" key="4">
    <source>
        <dbReference type="PROSITE" id="PS01124"/>
    </source>
</evidence>
<protein>
    <submittedName>
        <fullName evidence="5">Helix-turn-helix transcriptional regulator</fullName>
    </submittedName>
</protein>
<dbReference type="InterPro" id="IPR018062">
    <property type="entry name" value="HTH_AraC-typ_CS"/>
</dbReference>
<dbReference type="PROSITE" id="PS00041">
    <property type="entry name" value="HTH_ARAC_FAMILY_1"/>
    <property type="match status" value="1"/>
</dbReference>
<dbReference type="Proteomes" id="UP001320831">
    <property type="component" value="Unassembled WGS sequence"/>
</dbReference>
<reference evidence="5 6" key="1">
    <citation type="submission" date="2022-09" db="EMBL/GenBank/DDBJ databases">
        <title>Chelativorans salina sp. nov., a novel slightly halophilic bacterium isolated from a saline lake sediment enrichment.</title>
        <authorList>
            <person name="Gao L."/>
            <person name="Fang B.-Z."/>
            <person name="Li W.-J."/>
        </authorList>
    </citation>
    <scope>NUCLEOTIDE SEQUENCE [LARGE SCALE GENOMIC DNA]</scope>
    <source>
        <strain evidence="5 6">EGI FJ00035</strain>
    </source>
</reference>
<sequence>MAETQASERDDKGRVDANPALWNKTIELLCDEPEQIRIKSQSFTDAIFADITAPPVRVTQNGSAGDNPHRYHLVLLFEGQGTYHWAGGTGTQVPGDIVLIDTAEPSQVVSPIRSHLVRWSFPERLIAPFLPLRDNRPVLHIAAREGLITVLTCHIKQLANEVDRLDPAVQQGLLAHLCGLLGLAIEAEKTPRAERRCNYRTFQRQRVLTYLETNLSDCHLTARRAAKDLGMSPRWLHALLEDVGSGFPDLVARRRLEKSLGLLKNPASDHLSIAEIAFLSGFNDLSTFYRRFGEYYNMTPGETRRMQRQAA</sequence>
<evidence type="ECO:0000256" key="3">
    <source>
        <dbReference type="ARBA" id="ARBA00023163"/>
    </source>
</evidence>
<feature type="domain" description="HTH araC/xylS-type" evidence="4">
    <location>
        <begin position="205"/>
        <end position="306"/>
    </location>
</feature>
<dbReference type="RefSeq" id="WP_260900069.1">
    <property type="nucleotide sequence ID" value="NZ_JAOCZP010000001.1"/>
</dbReference>
<dbReference type="Pfam" id="PF12833">
    <property type="entry name" value="HTH_18"/>
    <property type="match status" value="1"/>
</dbReference>
<dbReference type="EMBL" id="JAOCZP010000001">
    <property type="protein sequence ID" value="MCT7373743.1"/>
    <property type="molecule type" value="Genomic_DNA"/>
</dbReference>
<dbReference type="SUPFAM" id="SSF46689">
    <property type="entry name" value="Homeodomain-like"/>
    <property type="match status" value="1"/>
</dbReference>
<dbReference type="PROSITE" id="PS01124">
    <property type="entry name" value="HTH_ARAC_FAMILY_2"/>
    <property type="match status" value="1"/>
</dbReference>
<keyword evidence="2" id="KW-0238">DNA-binding</keyword>
<dbReference type="InterPro" id="IPR050204">
    <property type="entry name" value="AraC_XylS_family_regulators"/>
</dbReference>
<evidence type="ECO:0000313" key="5">
    <source>
        <dbReference type="EMBL" id="MCT7373743.1"/>
    </source>
</evidence>
<organism evidence="5 6">
    <name type="scientific">Chelativorans salis</name>
    <dbReference type="NCBI Taxonomy" id="2978478"/>
    <lineage>
        <taxon>Bacteria</taxon>
        <taxon>Pseudomonadati</taxon>
        <taxon>Pseudomonadota</taxon>
        <taxon>Alphaproteobacteria</taxon>
        <taxon>Hyphomicrobiales</taxon>
        <taxon>Phyllobacteriaceae</taxon>
        <taxon>Chelativorans</taxon>
    </lineage>
</organism>
<dbReference type="Gene3D" id="1.10.10.60">
    <property type="entry name" value="Homeodomain-like"/>
    <property type="match status" value="1"/>
</dbReference>
<evidence type="ECO:0000256" key="2">
    <source>
        <dbReference type="ARBA" id="ARBA00023125"/>
    </source>
</evidence>
<comment type="caution">
    <text evidence="5">The sequence shown here is derived from an EMBL/GenBank/DDBJ whole genome shotgun (WGS) entry which is preliminary data.</text>
</comment>
<proteinExistence type="predicted"/>
<dbReference type="InterPro" id="IPR009057">
    <property type="entry name" value="Homeodomain-like_sf"/>
</dbReference>
<dbReference type="InterPro" id="IPR018060">
    <property type="entry name" value="HTH_AraC"/>
</dbReference>
<accession>A0ABT2LK07</accession>
<dbReference type="SMART" id="SM00342">
    <property type="entry name" value="HTH_ARAC"/>
    <property type="match status" value="1"/>
</dbReference>
<evidence type="ECO:0000313" key="6">
    <source>
        <dbReference type="Proteomes" id="UP001320831"/>
    </source>
</evidence>
<keyword evidence="1" id="KW-0805">Transcription regulation</keyword>